<dbReference type="PROSITE" id="PS51257">
    <property type="entry name" value="PROKAR_LIPOPROTEIN"/>
    <property type="match status" value="1"/>
</dbReference>
<comment type="caution">
    <text evidence="1">The sequence shown here is derived from an EMBL/GenBank/DDBJ whole genome shotgun (WGS) entry which is preliminary data.</text>
</comment>
<evidence type="ECO:0000313" key="1">
    <source>
        <dbReference type="EMBL" id="EOQ97407.1"/>
    </source>
</evidence>
<accession>R9A5M9</accession>
<gene>
    <name evidence="1" type="ORF">LEP1GSC195_2316</name>
</gene>
<organism evidence="1 2">
    <name type="scientific">Leptospira wolbachii serovar Codice str. CDC</name>
    <dbReference type="NCBI Taxonomy" id="1218599"/>
    <lineage>
        <taxon>Bacteria</taxon>
        <taxon>Pseudomonadati</taxon>
        <taxon>Spirochaetota</taxon>
        <taxon>Spirochaetia</taxon>
        <taxon>Leptospirales</taxon>
        <taxon>Leptospiraceae</taxon>
        <taxon>Leptospira</taxon>
    </lineage>
</organism>
<dbReference type="EMBL" id="AOGZ02000014">
    <property type="protein sequence ID" value="EOQ97407.1"/>
    <property type="molecule type" value="Genomic_DNA"/>
</dbReference>
<name>R9A5M9_9LEPT</name>
<proteinExistence type="predicted"/>
<sequence>MNLKFIFFSILLLSCNKNSPSMDLYKDLTPISKTFVKKILEKDTGWLSKRFSDDNSVRFSAGGGHFSNIRANLEASSNLYNILFKVSEDEQIFKDSVSFYSALLNAQSVEECSSQCIIIDPPDFISRIVTVKFNEYVYKISIVCLPRSNDPEKCIFNSFEVDQVR</sequence>
<evidence type="ECO:0000313" key="2">
    <source>
        <dbReference type="Proteomes" id="UP000013984"/>
    </source>
</evidence>
<protein>
    <submittedName>
        <fullName evidence="1">Lipoprotein</fullName>
    </submittedName>
</protein>
<dbReference type="STRING" id="1218599.LEP1GSC195_2316"/>
<dbReference type="AlphaFoldDB" id="R9A5M9"/>
<reference evidence="1" key="1">
    <citation type="submission" date="2013-04" db="EMBL/GenBank/DDBJ databases">
        <authorList>
            <person name="Harkins D.M."/>
            <person name="Durkin A.S."/>
            <person name="Brinkac L.M."/>
            <person name="Haft D.H."/>
            <person name="Selengut J.D."/>
            <person name="Sanka R."/>
            <person name="DePew J."/>
            <person name="Purushe J."/>
            <person name="Galloway R.L."/>
            <person name="Vinetz J.M."/>
            <person name="Sutton G.G."/>
            <person name="Nierman W.C."/>
            <person name="Fouts D.E."/>
        </authorList>
    </citation>
    <scope>NUCLEOTIDE SEQUENCE [LARGE SCALE GENOMIC DNA]</scope>
    <source>
        <strain evidence="1">CDC</strain>
    </source>
</reference>
<dbReference type="Proteomes" id="UP000013984">
    <property type="component" value="Unassembled WGS sequence"/>
</dbReference>
<keyword evidence="2" id="KW-1185">Reference proteome</keyword>
<keyword evidence="1" id="KW-0449">Lipoprotein</keyword>